<evidence type="ECO:0000259" key="13">
    <source>
        <dbReference type="Pfam" id="PF00930"/>
    </source>
</evidence>
<accession>A0A183DZG8</accession>
<dbReference type="InterPro" id="IPR050278">
    <property type="entry name" value="Serine_Prot_S9B/DPPIV"/>
</dbReference>
<evidence type="ECO:0000313" key="15">
    <source>
        <dbReference type="Proteomes" id="UP000271098"/>
    </source>
</evidence>
<evidence type="ECO:0000256" key="5">
    <source>
        <dbReference type="ARBA" id="ARBA00022801"/>
    </source>
</evidence>
<feature type="domain" description="Dipeptidylpeptidase IV N-terminal" evidence="13">
    <location>
        <begin position="11"/>
        <end position="297"/>
    </location>
</feature>
<keyword evidence="6" id="KW-0720">Serine protease</keyword>
<sequence>MFRGPSVACRGLWWSRSGRYLAFIRIDDHRVPLIQYPLFEHQQYPTMNKIPYPKTGVKHLPEVTVHIWDKKTRIVRQMDITLRDKSLATYLFSGSWISLYGEDLFVAVFANRYQNITSITLCTFDSGKCVLVRLHFSFKKKTVITPLKIKNFDQYYGIDRHRLWAEPENHRIQHFSNDSYFVCLPGKSANGEIFTQVARVTVPRNLTNGRAVLITSGNYDVTSINGYNPKTGLVYFMAASPLPSQRHLYATSHHAAKIDSPAKCVTCGVAPECTFQDVMFSRDADQYILSCRGPGVPRAFLSSISSNNSLTEELTDWKKLEQKYNEKALATARYENVTLSSGYGKHCYHPESRCKVAKVKMLLPPGFDQGSLDARFPVIVSVYAGPGSQKVTEEVTPNTLDMFLASNTKYIVVYIDGRGSGMRGWKYKEPVYGRLGTVEIDDQIETMKYTSETLYKQFFVVVKLQRFLWFFRILAAKHRFIDSKRIGIWGWMPLTRSVTWAMHRSLHTKERILFAIIMLIYVCDPRNYHFTDNVHLQNSAELIRALGEENIQFQLMVCRFFHLN</sequence>
<keyword evidence="8" id="KW-1133">Transmembrane helix</keyword>
<dbReference type="GO" id="GO:0005886">
    <property type="term" value="C:plasma membrane"/>
    <property type="evidence" value="ECO:0007669"/>
    <property type="project" value="TreeGrafter"/>
</dbReference>
<dbReference type="Proteomes" id="UP000271098">
    <property type="component" value="Unassembled WGS sequence"/>
</dbReference>
<keyword evidence="9" id="KW-0472">Membrane</keyword>
<dbReference type="GO" id="GO:0006508">
    <property type="term" value="P:proteolysis"/>
    <property type="evidence" value="ECO:0007669"/>
    <property type="project" value="UniProtKB-KW"/>
</dbReference>
<evidence type="ECO:0000256" key="11">
    <source>
        <dbReference type="ARBA" id="ARBA00037847"/>
    </source>
</evidence>
<dbReference type="SUPFAM" id="SSF82171">
    <property type="entry name" value="DPP6 N-terminal domain-like"/>
    <property type="match status" value="1"/>
</dbReference>
<dbReference type="Pfam" id="PF00326">
    <property type="entry name" value="Peptidase_S9"/>
    <property type="match status" value="1"/>
</dbReference>
<evidence type="ECO:0000256" key="8">
    <source>
        <dbReference type="ARBA" id="ARBA00022989"/>
    </source>
</evidence>
<reference evidence="16" key="1">
    <citation type="submission" date="2016-06" db="UniProtKB">
        <authorList>
            <consortium name="WormBaseParasite"/>
        </authorList>
    </citation>
    <scope>IDENTIFICATION</scope>
</reference>
<evidence type="ECO:0000256" key="6">
    <source>
        <dbReference type="ARBA" id="ARBA00022825"/>
    </source>
</evidence>
<dbReference type="GO" id="GO:0008236">
    <property type="term" value="F:serine-type peptidase activity"/>
    <property type="evidence" value="ECO:0007669"/>
    <property type="project" value="UniProtKB-KW"/>
</dbReference>
<keyword evidence="10" id="KW-0325">Glycoprotein</keyword>
<protein>
    <submittedName>
        <fullName evidence="16">Peptidase_S9 domain-containing protein</fullName>
    </submittedName>
</protein>
<feature type="domain" description="Peptidase S9 prolyl oligopeptidase catalytic" evidence="12">
    <location>
        <begin position="403"/>
        <end position="453"/>
    </location>
</feature>
<dbReference type="Gene3D" id="2.140.10.30">
    <property type="entry name" value="Dipeptidylpeptidase IV, N-terminal domain"/>
    <property type="match status" value="1"/>
</dbReference>
<dbReference type="OrthoDB" id="16520at2759"/>
<keyword evidence="7" id="KW-0735">Signal-anchor</keyword>
<proteinExistence type="predicted"/>
<dbReference type="GO" id="GO:0008239">
    <property type="term" value="F:dipeptidyl-peptidase activity"/>
    <property type="evidence" value="ECO:0007669"/>
    <property type="project" value="TreeGrafter"/>
</dbReference>
<evidence type="ECO:0000313" key="16">
    <source>
        <dbReference type="WBParaSite" id="GPUH_0001412401-mRNA-1"/>
    </source>
</evidence>
<evidence type="ECO:0000256" key="10">
    <source>
        <dbReference type="ARBA" id="ARBA00023180"/>
    </source>
</evidence>
<evidence type="ECO:0000313" key="14">
    <source>
        <dbReference type="EMBL" id="VDN23577.1"/>
    </source>
</evidence>
<dbReference type="InterPro" id="IPR029058">
    <property type="entry name" value="AB_hydrolase_fold"/>
</dbReference>
<reference evidence="14 15" key="2">
    <citation type="submission" date="2018-11" db="EMBL/GenBank/DDBJ databases">
        <authorList>
            <consortium name="Pathogen Informatics"/>
        </authorList>
    </citation>
    <scope>NUCLEOTIDE SEQUENCE [LARGE SCALE GENOMIC DNA]</scope>
</reference>
<evidence type="ECO:0000256" key="2">
    <source>
        <dbReference type="ARBA" id="ARBA00022438"/>
    </source>
</evidence>
<dbReference type="Pfam" id="PF00930">
    <property type="entry name" value="DPPIV_N"/>
    <property type="match status" value="1"/>
</dbReference>
<keyword evidence="15" id="KW-1185">Reference proteome</keyword>
<evidence type="ECO:0000256" key="4">
    <source>
        <dbReference type="ARBA" id="ARBA00022692"/>
    </source>
</evidence>
<evidence type="ECO:0000256" key="3">
    <source>
        <dbReference type="ARBA" id="ARBA00022670"/>
    </source>
</evidence>
<dbReference type="Gene3D" id="3.40.50.1820">
    <property type="entry name" value="alpha/beta hydrolase"/>
    <property type="match status" value="1"/>
</dbReference>
<keyword evidence="2" id="KW-0031">Aminopeptidase</keyword>
<name>A0A183DZG8_9BILA</name>
<dbReference type="InterPro" id="IPR001375">
    <property type="entry name" value="Peptidase_S9_cat"/>
</dbReference>
<dbReference type="InterPro" id="IPR002469">
    <property type="entry name" value="Peptidase_S9B_N"/>
</dbReference>
<evidence type="ECO:0000259" key="12">
    <source>
        <dbReference type="Pfam" id="PF00326"/>
    </source>
</evidence>
<dbReference type="PANTHER" id="PTHR11731:SF200">
    <property type="entry name" value="DIPEPTIDYL PEPTIDASE 10, ISOFORM B"/>
    <property type="match status" value="1"/>
</dbReference>
<dbReference type="GO" id="GO:0004177">
    <property type="term" value="F:aminopeptidase activity"/>
    <property type="evidence" value="ECO:0007669"/>
    <property type="project" value="UniProtKB-KW"/>
</dbReference>
<evidence type="ECO:0000256" key="9">
    <source>
        <dbReference type="ARBA" id="ARBA00023136"/>
    </source>
</evidence>
<comment type="subcellular location">
    <subcellularLocation>
        <location evidence="11">Endomembrane system</location>
        <topology evidence="11">Single-pass membrane protein</topology>
    </subcellularLocation>
    <subcellularLocation>
        <location evidence="1">Membrane</location>
        <topology evidence="1">Single-pass type II membrane protein</topology>
    </subcellularLocation>
</comment>
<dbReference type="AlphaFoldDB" id="A0A183DZG8"/>
<dbReference type="GO" id="GO:0012505">
    <property type="term" value="C:endomembrane system"/>
    <property type="evidence" value="ECO:0007669"/>
    <property type="project" value="UniProtKB-SubCell"/>
</dbReference>
<evidence type="ECO:0000256" key="1">
    <source>
        <dbReference type="ARBA" id="ARBA00004606"/>
    </source>
</evidence>
<gene>
    <name evidence="14" type="ORF">GPUH_LOCUS14109</name>
</gene>
<organism evidence="16">
    <name type="scientific">Gongylonema pulchrum</name>
    <dbReference type="NCBI Taxonomy" id="637853"/>
    <lineage>
        <taxon>Eukaryota</taxon>
        <taxon>Metazoa</taxon>
        <taxon>Ecdysozoa</taxon>
        <taxon>Nematoda</taxon>
        <taxon>Chromadorea</taxon>
        <taxon>Rhabditida</taxon>
        <taxon>Spirurina</taxon>
        <taxon>Spiruromorpha</taxon>
        <taxon>Spiruroidea</taxon>
        <taxon>Gongylonematidae</taxon>
        <taxon>Gongylonema</taxon>
    </lineage>
</organism>
<dbReference type="WBParaSite" id="GPUH_0001412401-mRNA-1">
    <property type="protein sequence ID" value="GPUH_0001412401-mRNA-1"/>
    <property type="gene ID" value="GPUH_0001412401"/>
</dbReference>
<keyword evidence="3" id="KW-0645">Protease</keyword>
<dbReference type="EMBL" id="UYRT01080898">
    <property type="protein sequence ID" value="VDN23577.1"/>
    <property type="molecule type" value="Genomic_DNA"/>
</dbReference>
<dbReference type="PANTHER" id="PTHR11731">
    <property type="entry name" value="PROTEASE FAMILY S9B,C DIPEPTIDYL-PEPTIDASE IV-RELATED"/>
    <property type="match status" value="1"/>
</dbReference>
<keyword evidence="5" id="KW-0378">Hydrolase</keyword>
<evidence type="ECO:0000256" key="7">
    <source>
        <dbReference type="ARBA" id="ARBA00022968"/>
    </source>
</evidence>
<keyword evidence="4" id="KW-0812">Transmembrane</keyword>
<dbReference type="SUPFAM" id="SSF53474">
    <property type="entry name" value="alpha/beta-Hydrolases"/>
    <property type="match status" value="1"/>
</dbReference>